<protein>
    <submittedName>
        <fullName evidence="2">Geraniol 10-hydroxylase 1</fullName>
    </submittedName>
</protein>
<organism evidence="2 3">
    <name type="scientific">Cinnamomum micranthum f. kanehirae</name>
    <dbReference type="NCBI Taxonomy" id="337451"/>
    <lineage>
        <taxon>Eukaryota</taxon>
        <taxon>Viridiplantae</taxon>
        <taxon>Streptophyta</taxon>
        <taxon>Embryophyta</taxon>
        <taxon>Tracheophyta</taxon>
        <taxon>Spermatophyta</taxon>
        <taxon>Magnoliopsida</taxon>
        <taxon>Magnoliidae</taxon>
        <taxon>Laurales</taxon>
        <taxon>Lauraceae</taxon>
        <taxon>Cinnamomum</taxon>
    </lineage>
</organism>
<dbReference type="PANTHER" id="PTHR47950">
    <property type="entry name" value="CYTOCHROME P450, FAMILY 76, SUBFAMILY C, POLYPEPTIDE 5-RELATED"/>
    <property type="match status" value="1"/>
</dbReference>
<dbReference type="GO" id="GO:0016705">
    <property type="term" value="F:oxidoreductase activity, acting on paired donors, with incorporation or reduction of molecular oxygen"/>
    <property type="evidence" value="ECO:0007669"/>
    <property type="project" value="InterPro"/>
</dbReference>
<dbReference type="STRING" id="337451.A0A3S3NJ54"/>
<proteinExistence type="inferred from homology"/>
<sequence>MTAHFKKLLAIFDELIDEHQSSSDSSKKNDFLDALLEQTHNGGLTRHHVKCLLVDIFAAGSDTSASTVEWAMAGLLHNPKVLKKARSELIETIEKGKPVEEWNISLLPYLQAVVKETFHLHPPIPLLLPQRAESDLEIGGFAIPKESKSKSNNRIFNENH</sequence>
<dbReference type="GO" id="GO:0020037">
    <property type="term" value="F:heme binding"/>
    <property type="evidence" value="ECO:0007669"/>
    <property type="project" value="InterPro"/>
</dbReference>
<dbReference type="EMBL" id="QPKB01000003">
    <property type="protein sequence ID" value="RWR80713.1"/>
    <property type="molecule type" value="Genomic_DNA"/>
</dbReference>
<accession>A0A3S3NJ54</accession>
<dbReference type="AlphaFoldDB" id="A0A3S3NJ54"/>
<dbReference type="InterPro" id="IPR002401">
    <property type="entry name" value="Cyt_P450_E_grp-I"/>
</dbReference>
<dbReference type="InterPro" id="IPR001128">
    <property type="entry name" value="Cyt_P450"/>
</dbReference>
<dbReference type="InterPro" id="IPR036396">
    <property type="entry name" value="Cyt_P450_sf"/>
</dbReference>
<dbReference type="PRINTS" id="PR00385">
    <property type="entry name" value="P450"/>
</dbReference>
<dbReference type="SUPFAM" id="SSF48264">
    <property type="entry name" value="Cytochrome P450"/>
    <property type="match status" value="1"/>
</dbReference>
<dbReference type="Proteomes" id="UP000283530">
    <property type="component" value="Unassembled WGS sequence"/>
</dbReference>
<comment type="similarity">
    <text evidence="1">Belongs to the cytochrome P450 family.</text>
</comment>
<reference evidence="2 3" key="1">
    <citation type="journal article" date="2019" name="Nat. Plants">
        <title>Stout camphor tree genome fills gaps in understanding of flowering plant genome evolution.</title>
        <authorList>
            <person name="Chaw S.M."/>
            <person name="Liu Y.C."/>
            <person name="Wu Y.W."/>
            <person name="Wang H.Y."/>
            <person name="Lin C.I."/>
            <person name="Wu C.S."/>
            <person name="Ke H.M."/>
            <person name="Chang L.Y."/>
            <person name="Hsu C.Y."/>
            <person name="Yang H.T."/>
            <person name="Sudianto E."/>
            <person name="Hsu M.H."/>
            <person name="Wu K.P."/>
            <person name="Wang L.N."/>
            <person name="Leebens-Mack J.H."/>
            <person name="Tsai I.J."/>
        </authorList>
    </citation>
    <scope>NUCLEOTIDE SEQUENCE [LARGE SCALE GENOMIC DNA]</scope>
    <source>
        <strain evidence="3">cv. Chaw 1501</strain>
        <tissue evidence="2">Young leaves</tissue>
    </source>
</reference>
<evidence type="ECO:0000313" key="2">
    <source>
        <dbReference type="EMBL" id="RWR80713.1"/>
    </source>
</evidence>
<dbReference type="PRINTS" id="PR00463">
    <property type="entry name" value="EP450I"/>
</dbReference>
<dbReference type="Pfam" id="PF00067">
    <property type="entry name" value="p450"/>
    <property type="match status" value="1"/>
</dbReference>
<dbReference type="Gene3D" id="1.10.630.10">
    <property type="entry name" value="Cytochrome P450"/>
    <property type="match status" value="1"/>
</dbReference>
<name>A0A3S3NJ54_9MAGN</name>
<evidence type="ECO:0000313" key="3">
    <source>
        <dbReference type="Proteomes" id="UP000283530"/>
    </source>
</evidence>
<dbReference type="OrthoDB" id="2789670at2759"/>
<evidence type="ECO:0000256" key="1">
    <source>
        <dbReference type="ARBA" id="ARBA00010617"/>
    </source>
</evidence>
<comment type="caution">
    <text evidence="2">The sequence shown here is derived from an EMBL/GenBank/DDBJ whole genome shotgun (WGS) entry which is preliminary data.</text>
</comment>
<gene>
    <name evidence="2" type="ORF">CKAN_00936600</name>
</gene>
<keyword evidence="3" id="KW-1185">Reference proteome</keyword>
<dbReference type="GO" id="GO:0004497">
    <property type="term" value="F:monooxygenase activity"/>
    <property type="evidence" value="ECO:0007669"/>
    <property type="project" value="InterPro"/>
</dbReference>
<dbReference type="PANTHER" id="PTHR47950:SF44">
    <property type="entry name" value="CYTOCHROME P450, FAMILY 76, SUBFAMILY C, POLYPEPTIDE 5-RELATED"/>
    <property type="match status" value="1"/>
</dbReference>
<dbReference type="GO" id="GO:0005506">
    <property type="term" value="F:iron ion binding"/>
    <property type="evidence" value="ECO:0007669"/>
    <property type="project" value="InterPro"/>
</dbReference>